<comment type="caution">
    <text evidence="3">The sequence shown here is derived from an EMBL/GenBank/DDBJ whole genome shotgun (WGS) entry which is preliminary data.</text>
</comment>
<dbReference type="AlphaFoldDB" id="A0A553K2V9"/>
<evidence type="ECO:0000256" key="1">
    <source>
        <dbReference type="SAM" id="MobiDB-lite"/>
    </source>
</evidence>
<accession>A0A553K2V9</accession>
<evidence type="ECO:0000313" key="4">
    <source>
        <dbReference type="Proteomes" id="UP000317638"/>
    </source>
</evidence>
<evidence type="ECO:0000256" key="2">
    <source>
        <dbReference type="SAM" id="SignalP"/>
    </source>
</evidence>
<evidence type="ECO:0000313" key="3">
    <source>
        <dbReference type="EMBL" id="TRY19037.1"/>
    </source>
</evidence>
<feature type="region of interest" description="Disordered" evidence="1">
    <location>
        <begin position="151"/>
        <end position="177"/>
    </location>
</feature>
<feature type="chain" id="PRO_5039349769" evidence="2">
    <location>
        <begin position="31"/>
        <end position="177"/>
    </location>
</feature>
<keyword evidence="2" id="KW-0732">Signal</keyword>
<reference evidence="3 4" key="1">
    <citation type="submission" date="2019-07" db="EMBL/GenBank/DDBJ databases">
        <authorList>
            <person name="Zhou L.-Y."/>
        </authorList>
    </citation>
    <scope>NUCLEOTIDE SEQUENCE [LARGE SCALE GENOMIC DNA]</scope>
    <source>
        <strain evidence="3 4">YIM 101269</strain>
    </source>
</reference>
<protein>
    <submittedName>
        <fullName evidence="3">Uncharacterized protein</fullName>
    </submittedName>
</protein>
<dbReference type="EMBL" id="VKKG01000002">
    <property type="protein sequence ID" value="TRY19037.1"/>
    <property type="molecule type" value="Genomic_DNA"/>
</dbReference>
<proteinExistence type="predicted"/>
<dbReference type="OrthoDB" id="4401005at2"/>
<feature type="compositionally biased region" description="Low complexity" evidence="1">
    <location>
        <begin position="155"/>
        <end position="170"/>
    </location>
</feature>
<gene>
    <name evidence="3" type="ORF">FOJ82_08030</name>
</gene>
<dbReference type="RefSeq" id="WP_143937929.1">
    <property type="nucleotide sequence ID" value="NZ_VKKG01000002.1"/>
</dbReference>
<feature type="signal peptide" evidence="2">
    <location>
        <begin position="1"/>
        <end position="30"/>
    </location>
</feature>
<sequence>MTSLRQRSSRTGIAAAAIALLAATVPAGFAAADEAGDCLAAGNVWVVVQDDSGEFGGCATEFATGFDALTSAGVSFEAPGGFISTIGGEPATPGPEDWWSYWSATPGDDGALTWESYMVGAADSRPVGGTVEGWRLAHSFSGDAPAPSLPAVGLPAASPTPAPSATASVPGLPSTGV</sequence>
<name>A0A553K2V9_9ACTN</name>
<keyword evidence="4" id="KW-1185">Reference proteome</keyword>
<dbReference type="Proteomes" id="UP000317638">
    <property type="component" value="Unassembled WGS sequence"/>
</dbReference>
<organism evidence="3 4">
    <name type="scientific">Tessaracoccus rhinocerotis</name>
    <dbReference type="NCBI Taxonomy" id="1689449"/>
    <lineage>
        <taxon>Bacteria</taxon>
        <taxon>Bacillati</taxon>
        <taxon>Actinomycetota</taxon>
        <taxon>Actinomycetes</taxon>
        <taxon>Propionibacteriales</taxon>
        <taxon>Propionibacteriaceae</taxon>
        <taxon>Tessaracoccus</taxon>
    </lineage>
</organism>